<organism evidence="4 5">
    <name type="scientific">Gimesia maris</name>
    <dbReference type="NCBI Taxonomy" id="122"/>
    <lineage>
        <taxon>Bacteria</taxon>
        <taxon>Pseudomonadati</taxon>
        <taxon>Planctomycetota</taxon>
        <taxon>Planctomycetia</taxon>
        <taxon>Planctomycetales</taxon>
        <taxon>Planctomycetaceae</taxon>
        <taxon>Gimesia</taxon>
    </lineage>
</organism>
<gene>
    <name evidence="4" type="ORF">DIT97_29005</name>
</gene>
<feature type="domain" description="Thioredoxin" evidence="3">
    <location>
        <begin position="35"/>
        <end position="161"/>
    </location>
</feature>
<comment type="caution">
    <text evidence="4">The sequence shown here is derived from an EMBL/GenBank/DDBJ whole genome shotgun (WGS) entry which is preliminary data.</text>
</comment>
<feature type="transmembrane region" description="Helical" evidence="2">
    <location>
        <begin position="19"/>
        <end position="38"/>
    </location>
</feature>
<dbReference type="PROSITE" id="PS51352">
    <property type="entry name" value="THIOREDOXIN_2"/>
    <property type="match status" value="1"/>
</dbReference>
<dbReference type="Gene3D" id="3.40.30.10">
    <property type="entry name" value="Glutaredoxin"/>
    <property type="match status" value="1"/>
</dbReference>
<dbReference type="PANTHER" id="PTHR15337">
    <property type="entry name" value="ANTERIOR GRADIENT PROTEIN-RELATED"/>
    <property type="match status" value="1"/>
</dbReference>
<sequence>MTVQACEGVTEMKRLPKQIQWGIIGFSVVALVGISIELSKAETKTADTINWHTDLESAHRASLKSNKPVFIVFDASWCTYCRKLEQDTLSDPRMSRYLNQAFEPVHLDFDKDRKIADVLKVKSIPCTVVLSSEADLLARQVGYAKVPRYHSMLEKARKLQAVIHHIEYSDSH</sequence>
<dbReference type="Pfam" id="PF13899">
    <property type="entry name" value="Thioredoxin_7"/>
    <property type="match status" value="1"/>
</dbReference>
<evidence type="ECO:0000256" key="2">
    <source>
        <dbReference type="SAM" id="Phobius"/>
    </source>
</evidence>
<keyword evidence="2" id="KW-0472">Membrane</keyword>
<evidence type="ECO:0000256" key="1">
    <source>
        <dbReference type="ARBA" id="ARBA00022729"/>
    </source>
</evidence>
<dbReference type="PANTHER" id="PTHR15337:SF11">
    <property type="entry name" value="THIOREDOXIN DOMAIN-CONTAINING PROTEIN"/>
    <property type="match status" value="1"/>
</dbReference>
<proteinExistence type="predicted"/>
<dbReference type="SUPFAM" id="SSF52833">
    <property type="entry name" value="Thioredoxin-like"/>
    <property type="match status" value="1"/>
</dbReference>
<name>A0A3D3RDF1_9PLAN</name>
<dbReference type="InterPro" id="IPR051099">
    <property type="entry name" value="AGR/TXD"/>
</dbReference>
<evidence type="ECO:0000259" key="3">
    <source>
        <dbReference type="PROSITE" id="PS51352"/>
    </source>
</evidence>
<dbReference type="AlphaFoldDB" id="A0A3D3RDF1"/>
<accession>A0A3D3RDF1</accession>
<evidence type="ECO:0000313" key="5">
    <source>
        <dbReference type="Proteomes" id="UP000263642"/>
    </source>
</evidence>
<protein>
    <submittedName>
        <fullName evidence="4">DUF255 domain-containing protein</fullName>
    </submittedName>
</protein>
<reference evidence="4 5" key="1">
    <citation type="journal article" date="2018" name="Nat. Biotechnol.">
        <title>A standardized bacterial taxonomy based on genome phylogeny substantially revises the tree of life.</title>
        <authorList>
            <person name="Parks D.H."/>
            <person name="Chuvochina M."/>
            <person name="Waite D.W."/>
            <person name="Rinke C."/>
            <person name="Skarshewski A."/>
            <person name="Chaumeil P.A."/>
            <person name="Hugenholtz P."/>
        </authorList>
    </citation>
    <scope>NUCLEOTIDE SEQUENCE [LARGE SCALE GENOMIC DNA]</scope>
    <source>
        <strain evidence="4">UBA9375</strain>
    </source>
</reference>
<dbReference type="InterPro" id="IPR013766">
    <property type="entry name" value="Thioredoxin_domain"/>
</dbReference>
<keyword evidence="2" id="KW-1133">Transmembrane helix</keyword>
<dbReference type="InterPro" id="IPR036249">
    <property type="entry name" value="Thioredoxin-like_sf"/>
</dbReference>
<keyword evidence="2" id="KW-0812">Transmembrane</keyword>
<keyword evidence="1" id="KW-0732">Signal</keyword>
<dbReference type="EMBL" id="DQAY01000180">
    <property type="protein sequence ID" value="HCO26853.1"/>
    <property type="molecule type" value="Genomic_DNA"/>
</dbReference>
<evidence type="ECO:0000313" key="4">
    <source>
        <dbReference type="EMBL" id="HCO26853.1"/>
    </source>
</evidence>
<dbReference type="Proteomes" id="UP000263642">
    <property type="component" value="Unassembled WGS sequence"/>
</dbReference>